<comment type="caution">
    <text evidence="3">The sequence shown here is derived from an EMBL/GenBank/DDBJ whole genome shotgun (WGS) entry which is preliminary data.</text>
</comment>
<dbReference type="Gene3D" id="3.40.50.410">
    <property type="entry name" value="von Willebrand factor, type A domain"/>
    <property type="match status" value="2"/>
</dbReference>
<feature type="region of interest" description="Disordered" evidence="1">
    <location>
        <begin position="216"/>
        <end position="238"/>
    </location>
</feature>
<sequence length="541" mass="58348">MSVTPTTSLIADYSAINYQDKMQINVLGSIVVPESQMYDEEDDRPPIDIVTVVDVSGSMGGERIDLLRLSLKFLVSEMRPQDRIAIISFCSHVETVFELSAVQDKARINALIDNRINATSCTALAPALYQGIVTLRHRVNANPVGSLVLLTDGFANEGDSEASVICGRVKQLLSGDKHVFDATAPHIDRIAAAPSWNNVQPGSKVAKGGLFGGLLGKKKKKNHHPAPQQQQQQQMQLPSAPLVCGSDGVDMANVDTRMLLEMMDRPGQPMSITTIGLGSSHDQAMLSAIAEGAAGMYYPITANAQVADVFGEILGGLVSAFMDRTKVTLTLAPGVTVPAESVFTGGQVTAGPGVIEFTLPTDISLGERRDIPFTAEVPALLGPDERWTAMTMTVSYFDIKAKAEATIPPVSLEIERGGTSTREESDLLAQNIIRRDVVLVMKQAREVARSSPEKARELLEGLLTRVKASTIPVYVKDGFISDLDQALASLLVSVAAMDQYAMGSAWSHQVQRGNAAMKSEAMYANVARVQTKMKSKKFMMR</sequence>
<dbReference type="EMBL" id="JAHDYR010000064">
    <property type="protein sequence ID" value="KAG9390605.1"/>
    <property type="molecule type" value="Genomic_DNA"/>
</dbReference>
<dbReference type="Pfam" id="PF00092">
    <property type="entry name" value="VWA"/>
    <property type="match status" value="1"/>
</dbReference>
<dbReference type="AlphaFoldDB" id="A0A8J6ARS4"/>
<dbReference type="PANTHER" id="PTHR10579">
    <property type="entry name" value="CALCIUM-ACTIVATED CHLORIDE CHANNEL REGULATOR"/>
    <property type="match status" value="1"/>
</dbReference>
<evidence type="ECO:0000259" key="2">
    <source>
        <dbReference type="PROSITE" id="PS50234"/>
    </source>
</evidence>
<feature type="domain" description="VWFA" evidence="2">
    <location>
        <begin position="48"/>
        <end position="313"/>
    </location>
</feature>
<evidence type="ECO:0000313" key="4">
    <source>
        <dbReference type="Proteomes" id="UP000717585"/>
    </source>
</evidence>
<dbReference type="Proteomes" id="UP000717585">
    <property type="component" value="Unassembled WGS sequence"/>
</dbReference>
<reference evidence="3" key="1">
    <citation type="submission" date="2021-05" db="EMBL/GenBank/DDBJ databases">
        <title>A free-living protist that lacks canonical eukaryotic 1 DNA replication and segregation systems.</title>
        <authorList>
            <person name="Salas-Leiva D.E."/>
            <person name="Tromer E.C."/>
            <person name="Curtis B.A."/>
            <person name="Jerlstrom-Hultqvist J."/>
            <person name="Kolisko M."/>
            <person name="Yi Z."/>
            <person name="Salas-Leiva J.S."/>
            <person name="Gallot-Lavallee L."/>
            <person name="Kops G.J.P.L."/>
            <person name="Archibald J.M."/>
            <person name="Simpson A.G.B."/>
            <person name="Roger A.J."/>
        </authorList>
    </citation>
    <scope>NUCLEOTIDE SEQUENCE</scope>
    <source>
        <strain evidence="3">BICM</strain>
    </source>
</reference>
<gene>
    <name evidence="3" type="ORF">J8273_7956</name>
</gene>
<name>A0A8J6ARS4_9EUKA</name>
<dbReference type="PANTHER" id="PTHR10579:SF43">
    <property type="entry name" value="ZINC FINGER (C3HC4-TYPE RING FINGER) FAMILY PROTEIN"/>
    <property type="match status" value="1"/>
</dbReference>
<organism evidence="3 4">
    <name type="scientific">Carpediemonas membranifera</name>
    <dbReference type="NCBI Taxonomy" id="201153"/>
    <lineage>
        <taxon>Eukaryota</taxon>
        <taxon>Metamonada</taxon>
        <taxon>Carpediemonas-like organisms</taxon>
        <taxon>Carpediemonas</taxon>
    </lineage>
</organism>
<dbReference type="InterPro" id="IPR051266">
    <property type="entry name" value="CLCR"/>
</dbReference>
<evidence type="ECO:0000256" key="1">
    <source>
        <dbReference type="SAM" id="MobiDB-lite"/>
    </source>
</evidence>
<accession>A0A8J6ARS4</accession>
<dbReference type="InterPro" id="IPR036465">
    <property type="entry name" value="vWFA_dom_sf"/>
</dbReference>
<dbReference type="PROSITE" id="PS50234">
    <property type="entry name" value="VWFA"/>
    <property type="match status" value="1"/>
</dbReference>
<dbReference type="OrthoDB" id="10267238at2759"/>
<dbReference type="InterPro" id="IPR002035">
    <property type="entry name" value="VWF_A"/>
</dbReference>
<dbReference type="SMART" id="SM00327">
    <property type="entry name" value="VWA"/>
    <property type="match status" value="1"/>
</dbReference>
<proteinExistence type="predicted"/>
<dbReference type="SUPFAM" id="SSF53300">
    <property type="entry name" value="vWA-like"/>
    <property type="match status" value="1"/>
</dbReference>
<dbReference type="Pfam" id="PF13768">
    <property type="entry name" value="VWA_3"/>
    <property type="match status" value="1"/>
</dbReference>
<evidence type="ECO:0000313" key="3">
    <source>
        <dbReference type="EMBL" id="KAG9390605.1"/>
    </source>
</evidence>
<protein>
    <submittedName>
        <fullName evidence="3">von Willebrand factor type A domain</fullName>
    </submittedName>
</protein>
<keyword evidence="4" id="KW-1185">Reference proteome</keyword>